<evidence type="ECO:0000256" key="14">
    <source>
        <dbReference type="ARBA" id="ARBA00023008"/>
    </source>
</evidence>
<sequence length="228" mass="26560">MAFWKQIMLQDAGSSVMESMILFYDQAMCVVFMIIILILYMLVFMIKNKFVNRCLLEGQLIEIVWTVIPMFLLIFLAIPSLKVLYLSDEINNPSLTFKVIAHQWYWEYEYNFISPQTGYMHEFENFDSMMNKNILLDSFRLLDVSENFMLPYLVQIRLIITSDDVIHSFAVPALGVKVDAVPGRLNQISILINRPGIYMGQCSEICGVNHSFMPIVLEVINYYDFLDL</sequence>
<keyword evidence="14 18" id="KW-0186">Copper</keyword>
<evidence type="ECO:0000313" key="22">
    <source>
        <dbReference type="EMBL" id="QTA50558.1"/>
    </source>
</evidence>
<dbReference type="PROSITE" id="PS50857">
    <property type="entry name" value="COX2_CUA"/>
    <property type="match status" value="1"/>
</dbReference>
<gene>
    <name evidence="22" type="primary">COX2</name>
</gene>
<dbReference type="AlphaFoldDB" id="A0A8A3UX41"/>
<dbReference type="GO" id="GO:0042773">
    <property type="term" value="P:ATP synthesis coupled electron transport"/>
    <property type="evidence" value="ECO:0007669"/>
    <property type="project" value="TreeGrafter"/>
</dbReference>
<dbReference type="GO" id="GO:0004129">
    <property type="term" value="F:cytochrome-c oxidase activity"/>
    <property type="evidence" value="ECO:0007669"/>
    <property type="project" value="UniProtKB-EC"/>
</dbReference>
<keyword evidence="5 18" id="KW-0813">Transport</keyword>
<dbReference type="GO" id="GO:0005507">
    <property type="term" value="F:copper ion binding"/>
    <property type="evidence" value="ECO:0007669"/>
    <property type="project" value="InterPro"/>
</dbReference>
<feature type="transmembrane region" description="Helical" evidence="19">
    <location>
        <begin position="63"/>
        <end position="85"/>
    </location>
</feature>
<name>A0A8A3UX41_9HYME</name>
<evidence type="ECO:0000256" key="16">
    <source>
        <dbReference type="ARBA" id="ARBA00023136"/>
    </source>
</evidence>
<keyword evidence="6 18" id="KW-0679">Respiratory chain</keyword>
<dbReference type="PANTHER" id="PTHR22888:SF9">
    <property type="entry name" value="CYTOCHROME C OXIDASE SUBUNIT 2"/>
    <property type="match status" value="1"/>
</dbReference>
<evidence type="ECO:0000256" key="7">
    <source>
        <dbReference type="ARBA" id="ARBA00022692"/>
    </source>
</evidence>
<evidence type="ECO:0000256" key="8">
    <source>
        <dbReference type="ARBA" id="ARBA00022723"/>
    </source>
</evidence>
<evidence type="ECO:0000256" key="3">
    <source>
        <dbReference type="ARBA" id="ARBA00011164"/>
    </source>
</evidence>
<evidence type="ECO:0000256" key="12">
    <source>
        <dbReference type="ARBA" id="ARBA00022982"/>
    </source>
</evidence>
<evidence type="ECO:0000256" key="9">
    <source>
        <dbReference type="ARBA" id="ARBA00022792"/>
    </source>
</evidence>
<dbReference type="Pfam" id="PF00116">
    <property type="entry name" value="COX2"/>
    <property type="match status" value="1"/>
</dbReference>
<accession>A0A8A3UX41</accession>
<comment type="catalytic activity">
    <reaction evidence="17">
        <text>4 Fe(II)-[cytochrome c] + O2 + 8 H(+)(in) = 4 Fe(III)-[cytochrome c] + 2 H2O + 4 H(+)(out)</text>
        <dbReference type="Rhea" id="RHEA:11436"/>
        <dbReference type="Rhea" id="RHEA-COMP:10350"/>
        <dbReference type="Rhea" id="RHEA-COMP:14399"/>
        <dbReference type="ChEBI" id="CHEBI:15377"/>
        <dbReference type="ChEBI" id="CHEBI:15378"/>
        <dbReference type="ChEBI" id="CHEBI:15379"/>
        <dbReference type="ChEBI" id="CHEBI:29033"/>
        <dbReference type="ChEBI" id="CHEBI:29034"/>
        <dbReference type="EC" id="7.1.1.9"/>
    </reaction>
    <physiologicalReaction direction="left-to-right" evidence="17">
        <dbReference type="Rhea" id="RHEA:11437"/>
    </physiologicalReaction>
</comment>
<evidence type="ECO:0000256" key="13">
    <source>
        <dbReference type="ARBA" id="ARBA00022989"/>
    </source>
</evidence>
<keyword evidence="15 18" id="KW-0496">Mitochondrion</keyword>
<evidence type="ECO:0000256" key="10">
    <source>
        <dbReference type="ARBA" id="ARBA00022842"/>
    </source>
</evidence>
<keyword evidence="13 19" id="KW-1133">Transmembrane helix</keyword>
<reference evidence="22" key="1">
    <citation type="journal article" name="Insects">
        <title>Tracking the Distribution and Burst of Nuclear Mitochondrial DNA Sequences (NUMTs) in Fig Wasp Genomes.</title>
        <authorList>
            <person name="Wang J.X."/>
            <person name="Liu J."/>
            <person name="Miao Y.H."/>
            <person name="Huang D.W."/>
            <person name="Xiao J.H."/>
        </authorList>
    </citation>
    <scope>NUCLEOTIDE SEQUENCE</scope>
</reference>
<dbReference type="PRINTS" id="PR01166">
    <property type="entry name" value="CYCOXIDASEII"/>
</dbReference>
<protein>
    <recommendedName>
        <fullName evidence="4 18">Cytochrome c oxidase subunit 2</fullName>
    </recommendedName>
</protein>
<comment type="cofactor">
    <cofactor evidence="18">
        <name>Cu cation</name>
        <dbReference type="ChEBI" id="CHEBI:23378"/>
    </cofactor>
    <text evidence="18">Binds a copper A center.</text>
</comment>
<evidence type="ECO:0000256" key="1">
    <source>
        <dbReference type="ARBA" id="ARBA00004448"/>
    </source>
</evidence>
<keyword evidence="12 18" id="KW-0249">Electron transport</keyword>
<dbReference type="SUPFAM" id="SSF81464">
    <property type="entry name" value="Cytochrome c oxidase subunit II-like, transmembrane region"/>
    <property type="match status" value="1"/>
</dbReference>
<dbReference type="PANTHER" id="PTHR22888">
    <property type="entry name" value="CYTOCHROME C OXIDASE, SUBUNIT II"/>
    <property type="match status" value="1"/>
</dbReference>
<comment type="subunit">
    <text evidence="3">Component of the cytochrome c oxidase (complex IV, CIV), a multisubunit enzyme composed of a catalytic core of 3 subunits and several supernumerary subunits. The complex exists as a monomer or a dimer and forms supercomplexes (SCs) in the inner mitochondrial membrane with ubiquinol-cytochrome c oxidoreductase (cytochrome b-c1 complex, complex III, CIII).</text>
</comment>
<evidence type="ECO:0000256" key="18">
    <source>
        <dbReference type="RuleBase" id="RU000457"/>
    </source>
</evidence>
<dbReference type="GO" id="GO:0005743">
    <property type="term" value="C:mitochondrial inner membrane"/>
    <property type="evidence" value="ECO:0007669"/>
    <property type="project" value="UniProtKB-SubCell"/>
</dbReference>
<evidence type="ECO:0000256" key="11">
    <source>
        <dbReference type="ARBA" id="ARBA00022967"/>
    </source>
</evidence>
<comment type="function">
    <text evidence="18">Component of the cytochrome c oxidase, the last enzyme in the mitochondrial electron transport chain which drives oxidative phosphorylation. The respiratory chain contains 3 multisubunit complexes succinate dehydrogenase (complex II, CII), ubiquinol-cytochrome c oxidoreductase (cytochrome b-c1 complex, complex III, CIII) and cytochrome c oxidase (complex IV, CIV), that cooperate to transfer electrons derived from NADH and succinate to molecular oxygen, creating an electrochemical gradient over the inner membrane that drives transmembrane transport and the ATP synthase. Cytochrome c oxidase is the component of the respiratory chain that catalyzes the reduction of oxygen to water. Electrons originating from reduced cytochrome c in the intermembrane space (IMS) are transferred via the dinuclear copper A center (CU(A)) of subunit 2 and heme A of subunit 1 to the active site in subunit 1, a binuclear center (BNC) formed by heme A3 and copper B (CU(B)). The BNC reduces molecular oxygen to 2 water molecules using 4 electrons from cytochrome c in the IMS and 4 protons from the mitochondrial matrix.</text>
</comment>
<dbReference type="EMBL" id="MT947603">
    <property type="protein sequence ID" value="QTA50558.1"/>
    <property type="molecule type" value="Genomic_DNA"/>
</dbReference>
<dbReference type="InterPro" id="IPR001505">
    <property type="entry name" value="Copper_CuA"/>
</dbReference>
<geneLocation type="mitochondrion" evidence="22"/>
<dbReference type="InterPro" id="IPR002429">
    <property type="entry name" value="CcO_II-like_C"/>
</dbReference>
<keyword evidence="16 18" id="KW-0472">Membrane</keyword>
<comment type="subcellular location">
    <subcellularLocation>
        <location evidence="1 18">Mitochondrion inner membrane</location>
        <topology evidence="1 18">Multi-pass membrane protein</topology>
    </subcellularLocation>
</comment>
<keyword evidence="11" id="KW-1278">Translocase</keyword>
<evidence type="ECO:0000259" key="21">
    <source>
        <dbReference type="PROSITE" id="PS50999"/>
    </source>
</evidence>
<evidence type="ECO:0000256" key="4">
    <source>
        <dbReference type="ARBA" id="ARBA00015946"/>
    </source>
</evidence>
<evidence type="ECO:0000256" key="17">
    <source>
        <dbReference type="ARBA" id="ARBA00049512"/>
    </source>
</evidence>
<dbReference type="PROSITE" id="PS50999">
    <property type="entry name" value="COX2_TM"/>
    <property type="match status" value="1"/>
</dbReference>
<evidence type="ECO:0000256" key="2">
    <source>
        <dbReference type="ARBA" id="ARBA00007866"/>
    </source>
</evidence>
<organism evidence="22">
    <name type="scientific">Sycophila sp. 2 JXW-2020</name>
    <dbReference type="NCBI Taxonomy" id="2781670"/>
    <lineage>
        <taxon>Eukaryota</taxon>
        <taxon>Metazoa</taxon>
        <taxon>Ecdysozoa</taxon>
        <taxon>Arthropoda</taxon>
        <taxon>Hexapoda</taxon>
        <taxon>Insecta</taxon>
        <taxon>Pterygota</taxon>
        <taxon>Neoptera</taxon>
        <taxon>Endopterygota</taxon>
        <taxon>Hymenoptera</taxon>
        <taxon>Apocrita</taxon>
        <taxon>Proctotrupomorpha</taxon>
        <taxon>Chalcidoidea</taxon>
        <taxon>Eurytomidae</taxon>
        <taxon>Eurytominae</taxon>
        <taxon>Sycophila</taxon>
    </lineage>
</organism>
<feature type="transmembrane region" description="Helical" evidence="19">
    <location>
        <begin position="21"/>
        <end position="43"/>
    </location>
</feature>
<keyword evidence="8 18" id="KW-0479">Metal-binding</keyword>
<feature type="domain" description="Cytochrome oxidase subunit II transmembrane region profile" evidence="21">
    <location>
        <begin position="1"/>
        <end position="91"/>
    </location>
</feature>
<evidence type="ECO:0000256" key="6">
    <source>
        <dbReference type="ARBA" id="ARBA00022660"/>
    </source>
</evidence>
<dbReference type="InterPro" id="IPR045187">
    <property type="entry name" value="CcO_II"/>
</dbReference>
<evidence type="ECO:0000256" key="5">
    <source>
        <dbReference type="ARBA" id="ARBA00022448"/>
    </source>
</evidence>
<dbReference type="InterPro" id="IPR011759">
    <property type="entry name" value="Cyt_c_oxidase_su2_TM_dom"/>
</dbReference>
<dbReference type="Gene3D" id="1.10.287.90">
    <property type="match status" value="1"/>
</dbReference>
<keyword evidence="10" id="KW-0460">Magnesium</keyword>
<dbReference type="Pfam" id="PF02790">
    <property type="entry name" value="COX2_TM"/>
    <property type="match status" value="1"/>
</dbReference>
<evidence type="ECO:0000256" key="15">
    <source>
        <dbReference type="ARBA" id="ARBA00023128"/>
    </source>
</evidence>
<keyword evidence="9 18" id="KW-0999">Mitochondrion inner membrane</keyword>
<dbReference type="SUPFAM" id="SSF49503">
    <property type="entry name" value="Cupredoxins"/>
    <property type="match status" value="1"/>
</dbReference>
<dbReference type="InterPro" id="IPR008972">
    <property type="entry name" value="Cupredoxin"/>
</dbReference>
<dbReference type="PROSITE" id="PS00078">
    <property type="entry name" value="COX2"/>
    <property type="match status" value="1"/>
</dbReference>
<evidence type="ECO:0000259" key="20">
    <source>
        <dbReference type="PROSITE" id="PS50857"/>
    </source>
</evidence>
<dbReference type="Gene3D" id="2.60.40.420">
    <property type="entry name" value="Cupredoxins - blue copper proteins"/>
    <property type="match status" value="1"/>
</dbReference>
<keyword evidence="7 18" id="KW-0812">Transmembrane</keyword>
<comment type="similarity">
    <text evidence="2 18">Belongs to the cytochrome c oxidase subunit 2 family.</text>
</comment>
<proteinExistence type="inferred from homology"/>
<feature type="domain" description="Cytochrome oxidase subunit II copper A binding" evidence="20">
    <location>
        <begin position="92"/>
        <end position="228"/>
    </location>
</feature>
<evidence type="ECO:0000256" key="19">
    <source>
        <dbReference type="SAM" id="Phobius"/>
    </source>
</evidence>
<dbReference type="InterPro" id="IPR036257">
    <property type="entry name" value="Cyt_c_oxidase_su2_TM_sf"/>
</dbReference>